<reference evidence="1 2" key="1">
    <citation type="journal article" date="2011" name="J. Gen. Virol.">
        <title>Characterization of the complete genomes of Camelus dromedarius papillomavirus types 1 and 2.</title>
        <authorList>
            <person name="Ure A.E."/>
            <person name="Elfadl A.K."/>
            <person name="Khalafalla A.I."/>
            <person name="Gameel A.A."/>
            <person name="Dillner J."/>
            <person name="Forslund O."/>
        </authorList>
    </citation>
    <scope>NUCLEOTIDE SEQUENCE [LARGE SCALE GENOMIC DNA]</scope>
</reference>
<name>F2YGH7_9PAPI</name>
<accession>F2YGH7</accession>
<protein>
    <submittedName>
        <fullName evidence="1">E1^E4</fullName>
    </submittedName>
</protein>
<dbReference type="KEGG" id="vg:10324108"/>
<dbReference type="EMBL" id="HQ912791">
    <property type="protein sequence ID" value="ADZ53056.1"/>
    <property type="molecule type" value="Genomic_DNA"/>
</dbReference>
<dbReference type="OrthoDB" id="29303at10239"/>
<proteinExistence type="predicted"/>
<dbReference type="GeneID" id="10324108"/>
<dbReference type="RefSeq" id="YP_004306474.1">
    <property type="nucleotide sequence ID" value="NC_015268.1"/>
</dbReference>
<sequence>MAAAEDTPPRPGPSSRCPPSIAPTVKHRCPACKGVHGPITYPQLPCLSLIKWNPPTWVPSESAVLGPLHVLRPSRYYGAQGSRNAYLPPPTCRARSRKVWHEHRKWMKRRHLRTPRRYP</sequence>
<evidence type="ECO:0000313" key="1">
    <source>
        <dbReference type="EMBL" id="ADZ53056.1"/>
    </source>
</evidence>
<dbReference type="Proteomes" id="UP000125519">
    <property type="component" value="Segment"/>
</dbReference>
<evidence type="ECO:0000313" key="2">
    <source>
        <dbReference type="Proteomes" id="UP000125519"/>
    </source>
</evidence>
<organism evidence="1 2">
    <name type="scientific">Camelus dromedarius papillomavirus 2</name>
    <dbReference type="NCBI Taxonomy" id="996651"/>
    <lineage>
        <taxon>Viruses</taxon>
        <taxon>Monodnaviria</taxon>
        <taxon>Shotokuvirae</taxon>
        <taxon>Cossaviricota</taxon>
        <taxon>Papovaviricetes</taxon>
        <taxon>Zurhausenvirales</taxon>
        <taxon>Papillomaviridae</taxon>
        <taxon>Firstpapillomavirinae</taxon>
        <taxon>Deltapapillomavirus</taxon>
        <taxon>Deltapapillomavirus 6</taxon>
    </lineage>
</organism>